<feature type="transmembrane region" description="Helical" evidence="1">
    <location>
        <begin position="20"/>
        <end position="40"/>
    </location>
</feature>
<dbReference type="EMBL" id="RRCH01000010">
    <property type="protein sequence ID" value="RRJ32177.1"/>
    <property type="molecule type" value="Genomic_DNA"/>
</dbReference>
<sequence length="91" mass="9539">MAAVTRSEANAYGFRLIRSLLFTVFGGGSMIALGSLWFSLGIQGSVSVLLIGVVTVVLGVCVILSGVSGLFYKIIADGVKRGIERANESEE</sequence>
<accession>A0A3P3RF80</accession>
<dbReference type="AlphaFoldDB" id="A0A3P3RF80"/>
<keyword evidence="3" id="KW-1185">Reference proteome</keyword>
<evidence type="ECO:0000313" key="2">
    <source>
        <dbReference type="EMBL" id="RRJ32177.1"/>
    </source>
</evidence>
<proteinExistence type="predicted"/>
<feature type="transmembrane region" description="Helical" evidence="1">
    <location>
        <begin position="46"/>
        <end position="72"/>
    </location>
</feature>
<reference evidence="2 3" key="1">
    <citation type="submission" date="2018-11" db="EMBL/GenBank/DDBJ databases">
        <title>Taxonoimc description of Halomarina strain SPP-AMP-1.</title>
        <authorList>
            <person name="Pal Y."/>
            <person name="Srinivasana K."/>
            <person name="Verma A."/>
            <person name="Kumar P."/>
        </authorList>
    </citation>
    <scope>NUCLEOTIDE SEQUENCE [LARGE SCALE GENOMIC DNA]</scope>
    <source>
        <strain evidence="2 3">SPP-AMP-1</strain>
    </source>
</reference>
<gene>
    <name evidence="2" type="ORF">EIK79_05265</name>
</gene>
<name>A0A3P3RF80_9EURY</name>
<protein>
    <submittedName>
        <fullName evidence="2">Uncharacterized protein</fullName>
    </submittedName>
</protein>
<keyword evidence="1" id="KW-0472">Membrane</keyword>
<keyword evidence="1" id="KW-0812">Transmembrane</keyword>
<dbReference type="Proteomes" id="UP000282322">
    <property type="component" value="Unassembled WGS sequence"/>
</dbReference>
<evidence type="ECO:0000313" key="3">
    <source>
        <dbReference type="Proteomes" id="UP000282322"/>
    </source>
</evidence>
<evidence type="ECO:0000256" key="1">
    <source>
        <dbReference type="SAM" id="Phobius"/>
    </source>
</evidence>
<comment type="caution">
    <text evidence="2">The sequence shown here is derived from an EMBL/GenBank/DDBJ whole genome shotgun (WGS) entry which is preliminary data.</text>
</comment>
<keyword evidence="1" id="KW-1133">Transmembrane helix</keyword>
<organism evidence="2 3">
    <name type="scientific">Halocatena pleomorpha</name>
    <dbReference type="NCBI Taxonomy" id="1785090"/>
    <lineage>
        <taxon>Archaea</taxon>
        <taxon>Methanobacteriati</taxon>
        <taxon>Methanobacteriota</taxon>
        <taxon>Stenosarchaea group</taxon>
        <taxon>Halobacteria</taxon>
        <taxon>Halobacteriales</taxon>
        <taxon>Natronomonadaceae</taxon>
        <taxon>Halocatena</taxon>
    </lineage>
</organism>
<dbReference type="RefSeq" id="WP_124954079.1">
    <property type="nucleotide sequence ID" value="NZ_RRCH01000010.1"/>
</dbReference>